<dbReference type="AlphaFoldDB" id="A0A0E9R7U1"/>
<keyword evidence="1" id="KW-1133">Transmembrane helix</keyword>
<sequence>MMESLQQYHFNLFAFCMLFICLIHYFYESY</sequence>
<name>A0A0E9R7U1_ANGAN</name>
<keyword evidence="1" id="KW-0812">Transmembrane</keyword>
<evidence type="ECO:0000313" key="2">
    <source>
        <dbReference type="EMBL" id="JAH25189.1"/>
    </source>
</evidence>
<feature type="transmembrane region" description="Helical" evidence="1">
    <location>
        <begin position="9"/>
        <end position="27"/>
    </location>
</feature>
<protein>
    <submittedName>
        <fullName evidence="2">Uncharacterized protein</fullName>
    </submittedName>
</protein>
<reference evidence="2" key="2">
    <citation type="journal article" date="2015" name="Fish Shellfish Immunol.">
        <title>Early steps in the European eel (Anguilla anguilla)-Vibrio vulnificus interaction in the gills: Role of the RtxA13 toxin.</title>
        <authorList>
            <person name="Callol A."/>
            <person name="Pajuelo D."/>
            <person name="Ebbesson L."/>
            <person name="Teles M."/>
            <person name="MacKenzie S."/>
            <person name="Amaro C."/>
        </authorList>
    </citation>
    <scope>NUCLEOTIDE SEQUENCE</scope>
</reference>
<keyword evidence="1" id="KW-0472">Membrane</keyword>
<organism evidence="2">
    <name type="scientific">Anguilla anguilla</name>
    <name type="common">European freshwater eel</name>
    <name type="synonym">Muraena anguilla</name>
    <dbReference type="NCBI Taxonomy" id="7936"/>
    <lineage>
        <taxon>Eukaryota</taxon>
        <taxon>Metazoa</taxon>
        <taxon>Chordata</taxon>
        <taxon>Craniata</taxon>
        <taxon>Vertebrata</taxon>
        <taxon>Euteleostomi</taxon>
        <taxon>Actinopterygii</taxon>
        <taxon>Neopterygii</taxon>
        <taxon>Teleostei</taxon>
        <taxon>Anguilliformes</taxon>
        <taxon>Anguillidae</taxon>
        <taxon>Anguilla</taxon>
    </lineage>
</organism>
<evidence type="ECO:0000256" key="1">
    <source>
        <dbReference type="SAM" id="Phobius"/>
    </source>
</evidence>
<proteinExistence type="predicted"/>
<reference evidence="2" key="1">
    <citation type="submission" date="2014-11" db="EMBL/GenBank/DDBJ databases">
        <authorList>
            <person name="Amaro Gonzalez C."/>
        </authorList>
    </citation>
    <scope>NUCLEOTIDE SEQUENCE</scope>
</reference>
<dbReference type="EMBL" id="GBXM01083388">
    <property type="protein sequence ID" value="JAH25189.1"/>
    <property type="molecule type" value="Transcribed_RNA"/>
</dbReference>
<accession>A0A0E9R7U1</accession>